<dbReference type="PROSITE" id="PS50928">
    <property type="entry name" value="ABC_TM1"/>
    <property type="match status" value="1"/>
</dbReference>
<keyword evidence="6 7" id="KW-0472">Membrane</keyword>
<sequence length="244" mass="26880">MDKSYFLSALLLFLIWEIIFIVVGNSLLLPGPIETAVKLVELITTGALWTPLLSTVAKATLGMLLALLLSLFTGFLLGISNFLYILFRPVILTLQAVPIVSWLALAILWWGVGFRSPMYIVFLTLFPIMTLNIIQGVRSVDIKLIEMAKVFSLKKGIIFKDIYLGSILPFVFSSLKISSGAMWKSVAVAEFMVGATGIGRKIADAKYFLDTSSVFAYTLVLVFLGLVSETVFNVISKKVFNYAG</sequence>
<evidence type="ECO:0000259" key="8">
    <source>
        <dbReference type="PROSITE" id="PS50928"/>
    </source>
</evidence>
<evidence type="ECO:0000313" key="9">
    <source>
        <dbReference type="EMBL" id="OAA31333.1"/>
    </source>
</evidence>
<feature type="transmembrane region" description="Helical" evidence="7">
    <location>
        <begin position="118"/>
        <end position="137"/>
    </location>
</feature>
<dbReference type="STRING" id="1453497.AT15_07500"/>
<dbReference type="PATRIC" id="fig|1453497.3.peg.1494"/>
<evidence type="ECO:0000256" key="2">
    <source>
        <dbReference type="ARBA" id="ARBA00022448"/>
    </source>
</evidence>
<dbReference type="Gene3D" id="1.10.3720.10">
    <property type="entry name" value="MetI-like"/>
    <property type="match status" value="1"/>
</dbReference>
<feature type="transmembrane region" description="Helical" evidence="7">
    <location>
        <begin position="214"/>
        <end position="235"/>
    </location>
</feature>
<reference evidence="9 10" key="1">
    <citation type="submission" date="2014-02" db="EMBL/GenBank/DDBJ databases">
        <title>Kosmotoga genome sequencing.</title>
        <authorList>
            <person name="Pollo S.M."/>
            <person name="Charchuk R."/>
            <person name="Nesbo C.L."/>
        </authorList>
    </citation>
    <scope>NUCLEOTIDE SEQUENCE [LARGE SCALE GENOMIC DNA]</scope>
    <source>
        <strain evidence="9 10">S304</strain>
    </source>
</reference>
<evidence type="ECO:0000256" key="3">
    <source>
        <dbReference type="ARBA" id="ARBA00022475"/>
    </source>
</evidence>
<evidence type="ECO:0000256" key="6">
    <source>
        <dbReference type="ARBA" id="ARBA00023136"/>
    </source>
</evidence>
<keyword evidence="4 7" id="KW-0812">Transmembrane</keyword>
<dbReference type="InterPro" id="IPR000515">
    <property type="entry name" value="MetI-like"/>
</dbReference>
<evidence type="ECO:0000256" key="1">
    <source>
        <dbReference type="ARBA" id="ARBA00004651"/>
    </source>
</evidence>
<evidence type="ECO:0000256" key="5">
    <source>
        <dbReference type="ARBA" id="ARBA00022989"/>
    </source>
</evidence>
<proteinExistence type="inferred from homology"/>
<evidence type="ECO:0000313" key="10">
    <source>
        <dbReference type="Proteomes" id="UP000077339"/>
    </source>
</evidence>
<dbReference type="AlphaFoldDB" id="A0A176K309"/>
<dbReference type="GO" id="GO:0005886">
    <property type="term" value="C:plasma membrane"/>
    <property type="evidence" value="ECO:0007669"/>
    <property type="project" value="UniProtKB-SubCell"/>
</dbReference>
<dbReference type="CDD" id="cd06261">
    <property type="entry name" value="TM_PBP2"/>
    <property type="match status" value="1"/>
</dbReference>
<dbReference type="Proteomes" id="UP000077339">
    <property type="component" value="Unassembled WGS sequence"/>
</dbReference>
<comment type="subcellular location">
    <subcellularLocation>
        <location evidence="1 7">Cell membrane</location>
        <topology evidence="1 7">Multi-pass membrane protein</topology>
    </subcellularLocation>
</comment>
<dbReference type="PANTHER" id="PTHR30151:SF38">
    <property type="entry name" value="ALIPHATIC SULFONATES TRANSPORT PERMEASE PROTEIN SSUC-RELATED"/>
    <property type="match status" value="1"/>
</dbReference>
<organism evidence="9 10">
    <name type="scientific">Kosmotoga arenicorallina S304</name>
    <dbReference type="NCBI Taxonomy" id="1453497"/>
    <lineage>
        <taxon>Bacteria</taxon>
        <taxon>Thermotogati</taxon>
        <taxon>Thermotogota</taxon>
        <taxon>Thermotogae</taxon>
        <taxon>Kosmotogales</taxon>
        <taxon>Kosmotogaceae</taxon>
        <taxon>Kosmotoga</taxon>
    </lineage>
</organism>
<dbReference type="GO" id="GO:0055085">
    <property type="term" value="P:transmembrane transport"/>
    <property type="evidence" value="ECO:0007669"/>
    <property type="project" value="InterPro"/>
</dbReference>
<keyword evidence="3" id="KW-1003">Cell membrane</keyword>
<name>A0A176K309_9BACT</name>
<feature type="transmembrane region" description="Helical" evidence="7">
    <location>
        <begin position="6"/>
        <end position="27"/>
    </location>
</feature>
<comment type="similarity">
    <text evidence="7">Belongs to the binding-protein-dependent transport system permease family.</text>
</comment>
<dbReference type="InterPro" id="IPR035906">
    <property type="entry name" value="MetI-like_sf"/>
</dbReference>
<accession>A0A176K309</accession>
<gene>
    <name evidence="9" type="ORF">AT15_07500</name>
</gene>
<feature type="transmembrane region" description="Helical" evidence="7">
    <location>
        <begin position="157"/>
        <end position="175"/>
    </location>
</feature>
<protein>
    <submittedName>
        <fullName evidence="9">ABC transporter permease</fullName>
    </submittedName>
</protein>
<keyword evidence="2 7" id="KW-0813">Transport</keyword>
<feature type="transmembrane region" description="Helical" evidence="7">
    <location>
        <begin position="63"/>
        <end position="84"/>
    </location>
</feature>
<feature type="transmembrane region" description="Helical" evidence="7">
    <location>
        <begin position="91"/>
        <end position="112"/>
    </location>
</feature>
<dbReference type="EMBL" id="JFHK01000004">
    <property type="protein sequence ID" value="OAA31333.1"/>
    <property type="molecule type" value="Genomic_DNA"/>
</dbReference>
<dbReference type="SUPFAM" id="SSF161098">
    <property type="entry name" value="MetI-like"/>
    <property type="match status" value="1"/>
</dbReference>
<keyword evidence="10" id="KW-1185">Reference proteome</keyword>
<keyword evidence="5 7" id="KW-1133">Transmembrane helix</keyword>
<dbReference type="PANTHER" id="PTHR30151">
    <property type="entry name" value="ALKANE SULFONATE ABC TRANSPORTER-RELATED, MEMBRANE SUBUNIT"/>
    <property type="match status" value="1"/>
</dbReference>
<dbReference type="OrthoDB" id="9796361at2"/>
<comment type="caution">
    <text evidence="9">The sequence shown here is derived from an EMBL/GenBank/DDBJ whole genome shotgun (WGS) entry which is preliminary data.</text>
</comment>
<dbReference type="RefSeq" id="WP_068346385.1">
    <property type="nucleotide sequence ID" value="NZ_JFHK01000004.1"/>
</dbReference>
<evidence type="ECO:0000256" key="7">
    <source>
        <dbReference type="RuleBase" id="RU363032"/>
    </source>
</evidence>
<feature type="domain" description="ABC transmembrane type-1" evidence="8">
    <location>
        <begin position="52"/>
        <end position="232"/>
    </location>
</feature>
<evidence type="ECO:0000256" key="4">
    <source>
        <dbReference type="ARBA" id="ARBA00022692"/>
    </source>
</evidence>
<dbReference type="Pfam" id="PF00528">
    <property type="entry name" value="BPD_transp_1"/>
    <property type="match status" value="1"/>
</dbReference>